<keyword evidence="1" id="KW-0472">Membrane</keyword>
<keyword evidence="1" id="KW-0812">Transmembrane</keyword>
<protein>
    <submittedName>
        <fullName evidence="2">Uncharacterized protein</fullName>
    </submittedName>
</protein>
<dbReference type="AlphaFoldDB" id="A0A645G873"/>
<accession>A0A645G873</accession>
<dbReference type="EMBL" id="VSSQ01070362">
    <property type="protein sequence ID" value="MPN22190.1"/>
    <property type="molecule type" value="Genomic_DNA"/>
</dbReference>
<keyword evidence="1" id="KW-1133">Transmembrane helix</keyword>
<evidence type="ECO:0000256" key="1">
    <source>
        <dbReference type="SAM" id="Phobius"/>
    </source>
</evidence>
<proteinExistence type="predicted"/>
<evidence type="ECO:0000313" key="2">
    <source>
        <dbReference type="EMBL" id="MPN22190.1"/>
    </source>
</evidence>
<comment type="caution">
    <text evidence="2">The sequence shown here is derived from an EMBL/GenBank/DDBJ whole genome shotgun (WGS) entry which is preliminary data.</text>
</comment>
<feature type="transmembrane region" description="Helical" evidence="1">
    <location>
        <begin position="7"/>
        <end position="26"/>
    </location>
</feature>
<name>A0A645G873_9ZZZZ</name>
<organism evidence="2">
    <name type="scientific">bioreactor metagenome</name>
    <dbReference type="NCBI Taxonomy" id="1076179"/>
    <lineage>
        <taxon>unclassified sequences</taxon>
        <taxon>metagenomes</taxon>
        <taxon>ecological metagenomes</taxon>
    </lineage>
</organism>
<sequence>MRGFDIMSAVMTAIQIAGMAVTTAVLKRFTPLPLWACCVLGFPLFWAVFMSVIWVLGRRSRG</sequence>
<reference evidence="2" key="1">
    <citation type="submission" date="2019-08" db="EMBL/GenBank/DDBJ databases">
        <authorList>
            <person name="Kucharzyk K."/>
            <person name="Murdoch R.W."/>
            <person name="Higgins S."/>
            <person name="Loffler F."/>
        </authorList>
    </citation>
    <scope>NUCLEOTIDE SEQUENCE</scope>
</reference>
<feature type="transmembrane region" description="Helical" evidence="1">
    <location>
        <begin position="32"/>
        <end position="56"/>
    </location>
</feature>
<gene>
    <name evidence="2" type="ORF">SDC9_169573</name>
</gene>